<keyword evidence="2" id="KW-0479">Metal-binding</keyword>
<dbReference type="PANTHER" id="PTHR30471">
    <property type="entry name" value="DNA REPAIR PROTEIN RADC"/>
    <property type="match status" value="1"/>
</dbReference>
<gene>
    <name evidence="7" type="primary">radC</name>
    <name evidence="7" type="ORF">LDJ79_17800</name>
</gene>
<protein>
    <submittedName>
        <fullName evidence="7">DNA repair protein RadC</fullName>
    </submittedName>
</protein>
<dbReference type="PANTHER" id="PTHR30471:SF3">
    <property type="entry name" value="UPF0758 PROTEIN YEES-RELATED"/>
    <property type="match status" value="1"/>
</dbReference>
<dbReference type="CDD" id="cd08071">
    <property type="entry name" value="MPN_DUF2466"/>
    <property type="match status" value="1"/>
</dbReference>
<evidence type="ECO:0000256" key="5">
    <source>
        <dbReference type="ARBA" id="ARBA00023049"/>
    </source>
</evidence>
<evidence type="ECO:0000256" key="2">
    <source>
        <dbReference type="ARBA" id="ARBA00022723"/>
    </source>
</evidence>
<dbReference type="SUPFAM" id="SSF102712">
    <property type="entry name" value="JAB1/MPN domain"/>
    <property type="match status" value="1"/>
</dbReference>
<dbReference type="InterPro" id="IPR020891">
    <property type="entry name" value="UPF0758_CS"/>
</dbReference>
<evidence type="ECO:0000256" key="4">
    <source>
        <dbReference type="ARBA" id="ARBA00022833"/>
    </source>
</evidence>
<sequence length="180" mass="20625">MELMIRESDPLFNGGYTLREPSHDDYRKVISDETILKLARDVMQQRFNDEPRKFDNTMLTSPQLAQQIIATCFPDNLREHFIVMYLDNQHRVIDTECVFSGNIDSASVYPGVIVRKALEHNSAAIMIAHNHPSGHPDPSQADKRITSRIRDALAIVDLRLLDHFIYAGDEVISFEERGLM</sequence>
<evidence type="ECO:0000313" key="7">
    <source>
        <dbReference type="EMBL" id="MCA2017979.1"/>
    </source>
</evidence>
<keyword evidence="3" id="KW-0378">Hydrolase</keyword>
<dbReference type="Gene3D" id="3.40.140.10">
    <property type="entry name" value="Cytidine Deaminase, domain 2"/>
    <property type="match status" value="1"/>
</dbReference>
<dbReference type="NCBIfam" id="TIGR00608">
    <property type="entry name" value="radc"/>
    <property type="match status" value="1"/>
</dbReference>
<reference evidence="8" key="1">
    <citation type="submission" date="2023-07" db="EMBL/GenBank/DDBJ databases">
        <title>Molecular identification of indigenous halophilic bacteria isolated from red sea cost, biodegradation of synthetic dyes and assessment of degraded metabolite toxicity.</title>
        <authorList>
            <person name="Chaieb K."/>
            <person name="Altayb H.N."/>
        </authorList>
    </citation>
    <scope>NUCLEOTIDE SEQUENCE [LARGE SCALE GENOMIC DNA]</scope>
    <source>
        <strain evidence="8">K20</strain>
    </source>
</reference>
<dbReference type="Proteomes" id="UP001199044">
    <property type="component" value="Unassembled WGS sequence"/>
</dbReference>
<evidence type="ECO:0000256" key="3">
    <source>
        <dbReference type="ARBA" id="ARBA00022801"/>
    </source>
</evidence>
<keyword evidence="5" id="KW-0482">Metalloprotease</keyword>
<keyword evidence="4" id="KW-0862">Zinc</keyword>
<dbReference type="InterPro" id="IPR001405">
    <property type="entry name" value="UPF0758"/>
</dbReference>
<dbReference type="InterPro" id="IPR025657">
    <property type="entry name" value="RadC_JAB"/>
</dbReference>
<evidence type="ECO:0000259" key="6">
    <source>
        <dbReference type="PROSITE" id="PS50249"/>
    </source>
</evidence>
<dbReference type="PROSITE" id="PS50249">
    <property type="entry name" value="MPN"/>
    <property type="match status" value="1"/>
</dbReference>
<keyword evidence="1" id="KW-0645">Protease</keyword>
<name>A0ABS7YUS8_9VIBR</name>
<comment type="caution">
    <text evidence="7">The sequence shown here is derived from an EMBL/GenBank/DDBJ whole genome shotgun (WGS) entry which is preliminary data.</text>
</comment>
<dbReference type="EMBL" id="JAIWIU010000138">
    <property type="protein sequence ID" value="MCA2017979.1"/>
    <property type="molecule type" value="Genomic_DNA"/>
</dbReference>
<dbReference type="Pfam" id="PF04002">
    <property type="entry name" value="RadC"/>
    <property type="match status" value="1"/>
</dbReference>
<accession>A0ABS7YUS8</accession>
<feature type="domain" description="MPN" evidence="6">
    <location>
        <begin position="58"/>
        <end position="180"/>
    </location>
</feature>
<keyword evidence="8" id="KW-1185">Reference proteome</keyword>
<proteinExistence type="predicted"/>
<evidence type="ECO:0000256" key="1">
    <source>
        <dbReference type="ARBA" id="ARBA00022670"/>
    </source>
</evidence>
<dbReference type="InterPro" id="IPR037518">
    <property type="entry name" value="MPN"/>
</dbReference>
<evidence type="ECO:0000313" key="8">
    <source>
        <dbReference type="Proteomes" id="UP001199044"/>
    </source>
</evidence>
<dbReference type="PROSITE" id="PS01302">
    <property type="entry name" value="UPF0758"/>
    <property type="match status" value="1"/>
</dbReference>
<organism evidence="7 8">
    <name type="scientific">Vibrio tritonius</name>
    <dbReference type="NCBI Taxonomy" id="1435069"/>
    <lineage>
        <taxon>Bacteria</taxon>
        <taxon>Pseudomonadati</taxon>
        <taxon>Pseudomonadota</taxon>
        <taxon>Gammaproteobacteria</taxon>
        <taxon>Vibrionales</taxon>
        <taxon>Vibrionaceae</taxon>
        <taxon>Vibrio</taxon>
    </lineage>
</organism>
<dbReference type="RefSeq" id="WP_225251545.1">
    <property type="nucleotide sequence ID" value="NZ_JAIWIU010000138.1"/>
</dbReference>